<name>Q0ABZ4_ALKEH</name>
<accession>Q0ABZ4</accession>
<proteinExistence type="predicted"/>
<organism evidence="2 3">
    <name type="scientific">Alkalilimnicola ehrlichii (strain ATCC BAA-1101 / DSM 17681 / MLHE-1)</name>
    <dbReference type="NCBI Taxonomy" id="187272"/>
    <lineage>
        <taxon>Bacteria</taxon>
        <taxon>Pseudomonadati</taxon>
        <taxon>Pseudomonadota</taxon>
        <taxon>Gammaproteobacteria</taxon>
        <taxon>Chromatiales</taxon>
        <taxon>Ectothiorhodospiraceae</taxon>
        <taxon>Alkalilimnicola</taxon>
    </lineage>
</organism>
<evidence type="ECO:0000256" key="1">
    <source>
        <dbReference type="SAM" id="MobiDB-lite"/>
    </source>
</evidence>
<dbReference type="Pfam" id="PF04102">
    <property type="entry name" value="SlyX"/>
    <property type="match status" value="1"/>
</dbReference>
<gene>
    <name evidence="2" type="ordered locus">Mlg_0288</name>
</gene>
<dbReference type="HOGENOM" id="CLU_180796_1_0_6"/>
<keyword evidence="3" id="KW-1185">Reference proteome</keyword>
<dbReference type="KEGG" id="aeh:Mlg_0288"/>
<dbReference type="EMBL" id="CP000453">
    <property type="protein sequence ID" value="ABI55643.1"/>
    <property type="molecule type" value="Genomic_DNA"/>
</dbReference>
<dbReference type="eggNOG" id="COG2900">
    <property type="taxonomic scope" value="Bacteria"/>
</dbReference>
<dbReference type="RefSeq" id="WP_011628039.1">
    <property type="nucleotide sequence ID" value="NC_008340.1"/>
</dbReference>
<protein>
    <submittedName>
        <fullName evidence="2">SlyX protein, putative</fullName>
    </submittedName>
</protein>
<evidence type="ECO:0000313" key="3">
    <source>
        <dbReference type="Proteomes" id="UP000001962"/>
    </source>
</evidence>
<dbReference type="InterPro" id="IPR007236">
    <property type="entry name" value="SlyX"/>
</dbReference>
<reference evidence="3" key="1">
    <citation type="submission" date="2006-08" db="EMBL/GenBank/DDBJ databases">
        <title>Complete sequence of Alkalilimnicola ehrilichei MLHE-1.</title>
        <authorList>
            <person name="Copeland A."/>
            <person name="Lucas S."/>
            <person name="Lapidus A."/>
            <person name="Barry K."/>
            <person name="Detter J.C."/>
            <person name="Glavina del Rio T."/>
            <person name="Hammon N."/>
            <person name="Israni S."/>
            <person name="Dalin E."/>
            <person name="Tice H."/>
            <person name="Pitluck S."/>
            <person name="Sims D."/>
            <person name="Brettin T."/>
            <person name="Bruce D."/>
            <person name="Han C."/>
            <person name="Tapia R."/>
            <person name="Gilna P."/>
            <person name="Schmutz J."/>
            <person name="Larimer F."/>
            <person name="Land M."/>
            <person name="Hauser L."/>
            <person name="Kyrpides N."/>
            <person name="Mikhailova N."/>
            <person name="Oremland R.S."/>
            <person name="Hoeft S.E."/>
            <person name="Switzer-Blum J."/>
            <person name="Kulp T."/>
            <person name="King G."/>
            <person name="Tabita R."/>
            <person name="Witte B."/>
            <person name="Santini J.M."/>
            <person name="Basu P."/>
            <person name="Hollibaugh J.T."/>
            <person name="Xie G."/>
            <person name="Stolz J.F."/>
            <person name="Richardson P."/>
        </authorList>
    </citation>
    <scope>NUCLEOTIDE SEQUENCE [LARGE SCALE GENOMIC DNA]</scope>
    <source>
        <strain evidence="3">ATCC BAA-1101 / DSM 17681 / MLHE-1</strain>
    </source>
</reference>
<dbReference type="AlphaFoldDB" id="Q0ABZ4"/>
<evidence type="ECO:0000313" key="2">
    <source>
        <dbReference type="EMBL" id="ABI55643.1"/>
    </source>
</evidence>
<sequence length="77" mass="9000">MSNRGTVSAEHLFRLEEKLAHQEHTIGELDGVIYRQQRQLDELTARYRQLEALVERMVRRSEDGGGGEPQQERPPHY</sequence>
<feature type="region of interest" description="Disordered" evidence="1">
    <location>
        <begin position="58"/>
        <end position="77"/>
    </location>
</feature>
<dbReference type="Proteomes" id="UP000001962">
    <property type="component" value="Chromosome"/>
</dbReference>